<dbReference type="Pfam" id="PF01261">
    <property type="entry name" value="AP_endonuc_2"/>
    <property type="match status" value="1"/>
</dbReference>
<dbReference type="PANTHER" id="PTHR43489">
    <property type="entry name" value="ISOMERASE"/>
    <property type="match status" value="1"/>
</dbReference>
<keyword evidence="4" id="KW-1185">Reference proteome</keyword>
<dbReference type="InterPro" id="IPR036237">
    <property type="entry name" value="Xyl_isomerase-like_sf"/>
</dbReference>
<gene>
    <name evidence="3" type="ORF">Pla175_14070</name>
</gene>
<protein>
    <submittedName>
        <fullName evidence="3">D-tagatose 3-epimerase</fullName>
        <ecNumber evidence="3">5.3.1.-</ecNumber>
    </submittedName>
</protein>
<dbReference type="EC" id="5.3.1.-" evidence="3"/>
<reference evidence="3 4" key="1">
    <citation type="submission" date="2019-02" db="EMBL/GenBank/DDBJ databases">
        <title>Deep-cultivation of Planctomycetes and their phenomic and genomic characterization uncovers novel biology.</title>
        <authorList>
            <person name="Wiegand S."/>
            <person name="Jogler M."/>
            <person name="Boedeker C."/>
            <person name="Pinto D."/>
            <person name="Vollmers J."/>
            <person name="Rivas-Marin E."/>
            <person name="Kohn T."/>
            <person name="Peeters S.H."/>
            <person name="Heuer A."/>
            <person name="Rast P."/>
            <person name="Oberbeckmann S."/>
            <person name="Bunk B."/>
            <person name="Jeske O."/>
            <person name="Meyerdierks A."/>
            <person name="Storesund J.E."/>
            <person name="Kallscheuer N."/>
            <person name="Luecker S."/>
            <person name="Lage O.M."/>
            <person name="Pohl T."/>
            <person name="Merkel B.J."/>
            <person name="Hornburger P."/>
            <person name="Mueller R.-W."/>
            <person name="Bruemmer F."/>
            <person name="Labrenz M."/>
            <person name="Spormann A.M."/>
            <person name="Op den Camp H."/>
            <person name="Overmann J."/>
            <person name="Amann R."/>
            <person name="Jetten M.S.M."/>
            <person name="Mascher T."/>
            <person name="Medema M.H."/>
            <person name="Devos D.P."/>
            <person name="Kaster A.-K."/>
            <person name="Ovreas L."/>
            <person name="Rohde M."/>
            <person name="Galperin M.Y."/>
            <person name="Jogler C."/>
        </authorList>
    </citation>
    <scope>NUCLEOTIDE SEQUENCE [LARGE SCALE GENOMIC DNA]</scope>
    <source>
        <strain evidence="3 4">Pla175</strain>
    </source>
</reference>
<dbReference type="InterPro" id="IPR013022">
    <property type="entry name" value="Xyl_isomerase-like_TIM-brl"/>
</dbReference>
<name>A0A518D988_9BACT</name>
<dbReference type="Gene3D" id="3.20.20.150">
    <property type="entry name" value="Divalent-metal-dependent TIM barrel enzymes"/>
    <property type="match status" value="1"/>
</dbReference>
<dbReference type="OrthoDB" id="9814946at2"/>
<dbReference type="AlphaFoldDB" id="A0A518D988"/>
<dbReference type="KEGG" id="pnd:Pla175_14070"/>
<sequence length="282" mass="31143">MKYGINLLLWTAELNDGLLPTFEWLRSIGYDGVELPLFNPGLNYGAWGRRLDEFGLERSAVTVRTAADNPISPDSAVRAAGVEANKRVIDCCVAAGASMLGGPFYSAHGEFTGQGPTDDEWAWGVESMRIVAEHAGDAGVVLALEPLNRFETYLLTTQADAARFVAQVDHPACQVMFDTFHAHIEEKDSSAAIRVAGERIRQVHISENDRSTPGAGSVRWDETFDTLHDIGYDGWMTVEAFGLAMPEVASATKIWRRMYDSEQQLAREALAFMQKQVATRWV</sequence>
<dbReference type="Proteomes" id="UP000317429">
    <property type="component" value="Chromosome"/>
</dbReference>
<keyword evidence="1 3" id="KW-0413">Isomerase</keyword>
<dbReference type="InterPro" id="IPR050417">
    <property type="entry name" value="Sugar_Epim/Isomerase"/>
</dbReference>
<dbReference type="GO" id="GO:0016853">
    <property type="term" value="F:isomerase activity"/>
    <property type="evidence" value="ECO:0007669"/>
    <property type="project" value="UniProtKB-KW"/>
</dbReference>
<dbReference type="PANTHER" id="PTHR43489:SF7">
    <property type="entry name" value="3-DEHYDRO-D-GULOSIDE 4-EPIMERASE-RELATED"/>
    <property type="match status" value="1"/>
</dbReference>
<evidence type="ECO:0000256" key="1">
    <source>
        <dbReference type="ARBA" id="ARBA00023235"/>
    </source>
</evidence>
<feature type="domain" description="Xylose isomerase-like TIM barrel" evidence="2">
    <location>
        <begin position="22"/>
        <end position="274"/>
    </location>
</feature>
<dbReference type="EMBL" id="CP036291">
    <property type="protein sequence ID" value="QDU88037.1"/>
    <property type="molecule type" value="Genomic_DNA"/>
</dbReference>
<dbReference type="RefSeq" id="WP_145282527.1">
    <property type="nucleotide sequence ID" value="NZ_CP036291.1"/>
</dbReference>
<evidence type="ECO:0000313" key="3">
    <source>
        <dbReference type="EMBL" id="QDU88037.1"/>
    </source>
</evidence>
<evidence type="ECO:0000313" key="4">
    <source>
        <dbReference type="Proteomes" id="UP000317429"/>
    </source>
</evidence>
<organism evidence="3 4">
    <name type="scientific">Pirellulimonas nuda</name>
    <dbReference type="NCBI Taxonomy" id="2528009"/>
    <lineage>
        <taxon>Bacteria</taxon>
        <taxon>Pseudomonadati</taxon>
        <taxon>Planctomycetota</taxon>
        <taxon>Planctomycetia</taxon>
        <taxon>Pirellulales</taxon>
        <taxon>Lacipirellulaceae</taxon>
        <taxon>Pirellulimonas</taxon>
    </lineage>
</organism>
<evidence type="ECO:0000259" key="2">
    <source>
        <dbReference type="Pfam" id="PF01261"/>
    </source>
</evidence>
<dbReference type="SUPFAM" id="SSF51658">
    <property type="entry name" value="Xylose isomerase-like"/>
    <property type="match status" value="1"/>
</dbReference>
<accession>A0A518D988</accession>
<proteinExistence type="predicted"/>